<dbReference type="Gene3D" id="3.30.530.20">
    <property type="match status" value="1"/>
</dbReference>
<name>A0ABW3LC33_9BACL</name>
<reference evidence="2" key="1">
    <citation type="journal article" date="2019" name="Int. J. Syst. Evol. Microbiol.">
        <title>The Global Catalogue of Microorganisms (GCM) 10K type strain sequencing project: providing services to taxonomists for standard genome sequencing and annotation.</title>
        <authorList>
            <consortium name="The Broad Institute Genomics Platform"/>
            <consortium name="The Broad Institute Genome Sequencing Center for Infectious Disease"/>
            <person name="Wu L."/>
            <person name="Ma J."/>
        </authorList>
    </citation>
    <scope>NUCLEOTIDE SEQUENCE [LARGE SCALE GENOMIC DNA]</scope>
    <source>
        <strain evidence="2">CCUG 56756</strain>
    </source>
</reference>
<evidence type="ECO:0000313" key="2">
    <source>
        <dbReference type="Proteomes" id="UP001597109"/>
    </source>
</evidence>
<sequence length="56" mass="6624">MMMRAEITQQDEGYKAVFERTLDHNTDSVWNMLTDNSRLAQWFDELRIGEAEKMGN</sequence>
<organism evidence="1 2">
    <name type="scientific">Metaplanococcus flavidus</name>
    <dbReference type="NCBI Taxonomy" id="569883"/>
    <lineage>
        <taxon>Bacteria</taxon>
        <taxon>Bacillati</taxon>
        <taxon>Bacillota</taxon>
        <taxon>Bacilli</taxon>
        <taxon>Bacillales</taxon>
        <taxon>Caryophanaceae</taxon>
        <taxon>Metaplanococcus</taxon>
    </lineage>
</organism>
<dbReference type="InterPro" id="IPR023393">
    <property type="entry name" value="START-like_dom_sf"/>
</dbReference>
<protein>
    <recommendedName>
        <fullName evidence="3">SRPBCC domain-containing protein</fullName>
    </recommendedName>
</protein>
<dbReference type="Proteomes" id="UP001597109">
    <property type="component" value="Unassembled WGS sequence"/>
</dbReference>
<gene>
    <name evidence="1" type="ORF">ACFQ1X_07530</name>
</gene>
<evidence type="ECO:0000313" key="1">
    <source>
        <dbReference type="EMBL" id="MFD1031286.1"/>
    </source>
</evidence>
<keyword evidence="2" id="KW-1185">Reference proteome</keyword>
<dbReference type="EMBL" id="JBHTKI010000008">
    <property type="protein sequence ID" value="MFD1031286.1"/>
    <property type="molecule type" value="Genomic_DNA"/>
</dbReference>
<dbReference type="SUPFAM" id="SSF55961">
    <property type="entry name" value="Bet v1-like"/>
    <property type="match status" value="1"/>
</dbReference>
<comment type="caution">
    <text evidence="1">The sequence shown here is derived from an EMBL/GenBank/DDBJ whole genome shotgun (WGS) entry which is preliminary data.</text>
</comment>
<proteinExistence type="predicted"/>
<accession>A0ABW3LC33</accession>
<evidence type="ECO:0008006" key="3">
    <source>
        <dbReference type="Google" id="ProtNLM"/>
    </source>
</evidence>